<evidence type="ECO:0000256" key="13">
    <source>
        <dbReference type="ARBA" id="ARBA00033189"/>
    </source>
</evidence>
<evidence type="ECO:0000256" key="11">
    <source>
        <dbReference type="ARBA" id="ARBA00022917"/>
    </source>
</evidence>
<gene>
    <name evidence="15" type="ORF">cand_020650</name>
</gene>
<keyword evidence="10" id="KW-0460">Magnesium</keyword>
<evidence type="ECO:0000256" key="12">
    <source>
        <dbReference type="ARBA" id="ARBA00023146"/>
    </source>
</evidence>
<dbReference type="Pfam" id="PF03484">
    <property type="entry name" value="B5"/>
    <property type="match status" value="1"/>
</dbReference>
<comment type="similarity">
    <text evidence="3">Belongs to the phenylalanyl-tRNA synthetase beta subunit family. Type 2 subfamily.</text>
</comment>
<dbReference type="GeneID" id="92366249"/>
<dbReference type="PROSITE" id="PS51483">
    <property type="entry name" value="B5"/>
    <property type="match status" value="1"/>
</dbReference>
<dbReference type="VEuPathDB" id="CryptoDB:cand_020650"/>
<dbReference type="GO" id="GO:0000287">
    <property type="term" value="F:magnesium ion binding"/>
    <property type="evidence" value="ECO:0007669"/>
    <property type="project" value="InterPro"/>
</dbReference>
<evidence type="ECO:0000256" key="5">
    <source>
        <dbReference type="ARBA" id="ARBA00022490"/>
    </source>
</evidence>
<keyword evidence="6" id="KW-0436">Ligase</keyword>
<evidence type="ECO:0000256" key="2">
    <source>
        <dbReference type="ARBA" id="ARBA00004496"/>
    </source>
</evidence>
<feature type="domain" description="B5" evidence="14">
    <location>
        <begin position="307"/>
        <end position="384"/>
    </location>
</feature>
<dbReference type="Gene3D" id="3.30.930.10">
    <property type="entry name" value="Bira Bifunctional Protein, Domain 2"/>
    <property type="match status" value="1"/>
</dbReference>
<comment type="caution">
    <text evidence="15">The sequence shown here is derived from an EMBL/GenBank/DDBJ whole genome shotgun (WGS) entry which is preliminary data.</text>
</comment>
<dbReference type="GO" id="GO:0005524">
    <property type="term" value="F:ATP binding"/>
    <property type="evidence" value="ECO:0007669"/>
    <property type="project" value="UniProtKB-KW"/>
</dbReference>
<comment type="subcellular location">
    <subcellularLocation>
        <location evidence="2">Cytoplasm</location>
    </subcellularLocation>
</comment>
<dbReference type="GO" id="GO:0009328">
    <property type="term" value="C:phenylalanine-tRNA ligase complex"/>
    <property type="evidence" value="ECO:0007669"/>
    <property type="project" value="TreeGrafter"/>
</dbReference>
<keyword evidence="5" id="KW-0963">Cytoplasm</keyword>
<dbReference type="SUPFAM" id="SSF55681">
    <property type="entry name" value="Class II aaRS and biotin synthetases"/>
    <property type="match status" value="1"/>
</dbReference>
<evidence type="ECO:0000256" key="6">
    <source>
        <dbReference type="ARBA" id="ARBA00022598"/>
    </source>
</evidence>
<dbReference type="Gene3D" id="3.50.40.10">
    <property type="entry name" value="Phenylalanyl-trna Synthetase, Chain B, domain 3"/>
    <property type="match status" value="1"/>
</dbReference>
<evidence type="ECO:0000256" key="8">
    <source>
        <dbReference type="ARBA" id="ARBA00022741"/>
    </source>
</evidence>
<dbReference type="Pfam" id="PF18262">
    <property type="entry name" value="PhetRS_B1"/>
    <property type="match status" value="1"/>
</dbReference>
<dbReference type="SMART" id="SM00873">
    <property type="entry name" value="B3_4"/>
    <property type="match status" value="1"/>
</dbReference>
<dbReference type="AlphaFoldDB" id="A0A1J4MUZ0"/>
<dbReference type="PANTHER" id="PTHR10947">
    <property type="entry name" value="PHENYLALANYL-TRNA SYNTHETASE BETA CHAIN AND LEUCINE-RICH REPEAT-CONTAINING PROTEIN 47"/>
    <property type="match status" value="1"/>
</dbReference>
<evidence type="ECO:0000313" key="16">
    <source>
        <dbReference type="Proteomes" id="UP000186804"/>
    </source>
</evidence>
<dbReference type="Gene3D" id="3.30.56.10">
    <property type="match status" value="2"/>
</dbReference>
<keyword evidence="12" id="KW-0030">Aminoacyl-tRNA synthetase</keyword>
<comment type="cofactor">
    <cofactor evidence="1">
        <name>Mg(2+)</name>
        <dbReference type="ChEBI" id="CHEBI:18420"/>
    </cofactor>
</comment>
<protein>
    <recommendedName>
        <fullName evidence="4">phenylalanine--tRNA ligase</fullName>
        <ecNumber evidence="4">6.1.1.20</ecNumber>
    </recommendedName>
    <alternativeName>
        <fullName evidence="13">Phenylalanyl-tRNA synthetase beta subunit</fullName>
    </alternativeName>
</protein>
<dbReference type="GO" id="GO:0004826">
    <property type="term" value="F:phenylalanine-tRNA ligase activity"/>
    <property type="evidence" value="ECO:0007669"/>
    <property type="project" value="UniProtKB-EC"/>
</dbReference>
<dbReference type="Pfam" id="PF03483">
    <property type="entry name" value="B3_4"/>
    <property type="match status" value="1"/>
</dbReference>
<dbReference type="InterPro" id="IPR045864">
    <property type="entry name" value="aa-tRNA-synth_II/BPL/LPL"/>
</dbReference>
<evidence type="ECO:0000256" key="1">
    <source>
        <dbReference type="ARBA" id="ARBA00001946"/>
    </source>
</evidence>
<dbReference type="InterPro" id="IPR041616">
    <property type="entry name" value="PheRS_beta_core"/>
</dbReference>
<dbReference type="SUPFAM" id="SSF46955">
    <property type="entry name" value="Putative DNA-binding domain"/>
    <property type="match status" value="2"/>
</dbReference>
<keyword evidence="8" id="KW-0547">Nucleotide-binding</keyword>
<evidence type="ECO:0000256" key="4">
    <source>
        <dbReference type="ARBA" id="ARBA00012814"/>
    </source>
</evidence>
<evidence type="ECO:0000256" key="10">
    <source>
        <dbReference type="ARBA" id="ARBA00022842"/>
    </source>
</evidence>
<dbReference type="EC" id="6.1.1.20" evidence="4"/>
<keyword evidence="7" id="KW-0479">Metal-binding</keyword>
<keyword evidence="11" id="KW-0648">Protein biosynthesis</keyword>
<dbReference type="Pfam" id="PF17759">
    <property type="entry name" value="tRNA_synthFbeta"/>
    <property type="match status" value="1"/>
</dbReference>
<reference evidence="15 16" key="1">
    <citation type="submission" date="2016-10" db="EMBL/GenBank/DDBJ databases">
        <title>Reductive evolution of mitochondrial metabolism and differential evolution of invasion-related proteins in Cryptosporidium.</title>
        <authorList>
            <person name="Liu S."/>
            <person name="Roellig D.M."/>
            <person name="Guo Y."/>
            <person name="Li N."/>
            <person name="Frace M.A."/>
            <person name="Tang K."/>
            <person name="Zhang L."/>
            <person name="Feng Y."/>
            <person name="Xiao L."/>
        </authorList>
    </citation>
    <scope>NUCLEOTIDE SEQUENCE [LARGE SCALE GENOMIC DNA]</scope>
    <source>
        <strain evidence="15">30847</strain>
    </source>
</reference>
<dbReference type="OrthoDB" id="1698572at2759"/>
<evidence type="ECO:0000259" key="14">
    <source>
        <dbReference type="PROSITE" id="PS51483"/>
    </source>
</evidence>
<evidence type="ECO:0000256" key="9">
    <source>
        <dbReference type="ARBA" id="ARBA00022840"/>
    </source>
</evidence>
<dbReference type="InterPro" id="IPR004531">
    <property type="entry name" value="Phe-tRNA-synth_IIc_bsu_arc_euk"/>
</dbReference>
<proteinExistence type="inferred from homology"/>
<dbReference type="FunFam" id="3.50.40.10:FF:000002">
    <property type="entry name" value="phenylalanine--tRNA ligase beta subunit"/>
    <property type="match status" value="1"/>
</dbReference>
<evidence type="ECO:0000313" key="15">
    <source>
        <dbReference type="EMBL" id="OII77227.1"/>
    </source>
</evidence>
<dbReference type="InterPro" id="IPR009061">
    <property type="entry name" value="DNA-bd_dom_put_sf"/>
</dbReference>
<dbReference type="GO" id="GO:0003723">
    <property type="term" value="F:RNA binding"/>
    <property type="evidence" value="ECO:0007669"/>
    <property type="project" value="InterPro"/>
</dbReference>
<dbReference type="InterPro" id="IPR040659">
    <property type="entry name" value="PhetRS_B1"/>
</dbReference>
<evidence type="ECO:0000256" key="3">
    <source>
        <dbReference type="ARBA" id="ARBA00007438"/>
    </source>
</evidence>
<dbReference type="NCBIfam" id="TIGR00471">
    <property type="entry name" value="pheT_arch"/>
    <property type="match status" value="1"/>
</dbReference>
<evidence type="ECO:0000256" key="7">
    <source>
        <dbReference type="ARBA" id="ARBA00022723"/>
    </source>
</evidence>
<dbReference type="SMART" id="SM00874">
    <property type="entry name" value="B5"/>
    <property type="match status" value="1"/>
</dbReference>
<dbReference type="RefSeq" id="XP_067069073.1">
    <property type="nucleotide sequence ID" value="XM_067212295.1"/>
</dbReference>
<keyword evidence="9" id="KW-0067">ATP-binding</keyword>
<dbReference type="InterPro" id="IPR045060">
    <property type="entry name" value="Phe-tRNA-ligase_IIc_bsu"/>
</dbReference>
<dbReference type="PANTHER" id="PTHR10947:SF0">
    <property type="entry name" value="PHENYLALANINE--TRNA LIGASE BETA SUBUNIT"/>
    <property type="match status" value="1"/>
</dbReference>
<dbReference type="EMBL" id="LRBS01000044">
    <property type="protein sequence ID" value="OII77227.1"/>
    <property type="molecule type" value="Genomic_DNA"/>
</dbReference>
<sequence length="649" mass="74052">MPVISVSCRVLASVLGIEITEECFGDLCFQYGLEFDGFETDEETKETMIRVEIPANRPDLLCTEGLSTALLCFLGRAKVPIYTYSIDKPLTETIMKVGVNLKSIRPFILCAILRDIKFDKDSYRSFIDYQEKLHHNICRKRTLASIGTHDLSTVQGPFYYDAKKPEEINFIPLNSDEQVNGYQLIQMLKKHQQLKRYLPLVEGEELYPVVLDSRGIVMSVPPLINSEHSKITVDTRDIFIEVTAKDYSRATIVLNQIVAAFSSYCSNKFTVEPVLIEYEHDQRPFKTFECIELKNDKTKYAMQTPCISTKEFECDYKKACELLGIPTMRFQDVTELLSRMMISSTLLKSTLLKCQVPINRSDVLHAVDIYEDIGIAYGFNKIVPRKHSFISHNHLNLMTDQIKRELSLLGLAEALNWALCKYSDCYDSLRRVEDLSLSDLKCDEDDFYSPSYPCVKIKDAKTSEFEICRCTLIQSILKTIASHKSHQLPLKIFEVGDVVTLNNTIATGAKNRRHVCIAYSNNYGSGLEEVHGFLDQLMFRLGLVANYSLDDPNIINPNILGIYYLVEINDPTFLCNRCVNIVIQKAVLNADSTCLDEVTFKNPKICIGIMGVIHPKVLSNFHLTLPTSLAEIYIEPIMNWWPETNFYDE</sequence>
<name>A0A1J4MUZ0_9CRYT</name>
<dbReference type="GO" id="GO:0006432">
    <property type="term" value="P:phenylalanyl-tRNA aminoacylation"/>
    <property type="evidence" value="ECO:0007669"/>
    <property type="project" value="InterPro"/>
</dbReference>
<dbReference type="Proteomes" id="UP000186804">
    <property type="component" value="Unassembled WGS sequence"/>
</dbReference>
<dbReference type="InterPro" id="IPR005146">
    <property type="entry name" value="B3/B4_tRNA-bd"/>
</dbReference>
<accession>A0A1J4MUZ0</accession>
<dbReference type="InterPro" id="IPR005147">
    <property type="entry name" value="tRNA_synthase_B5-dom"/>
</dbReference>
<keyword evidence="16" id="KW-1185">Reference proteome</keyword>
<dbReference type="InterPro" id="IPR020825">
    <property type="entry name" value="Phe-tRNA_synthase-like_B3/B4"/>
</dbReference>
<organism evidence="15 16">
    <name type="scientific">Cryptosporidium andersoni</name>
    <dbReference type="NCBI Taxonomy" id="117008"/>
    <lineage>
        <taxon>Eukaryota</taxon>
        <taxon>Sar</taxon>
        <taxon>Alveolata</taxon>
        <taxon>Apicomplexa</taxon>
        <taxon>Conoidasida</taxon>
        <taxon>Coccidia</taxon>
        <taxon>Eucoccidiorida</taxon>
        <taxon>Eimeriorina</taxon>
        <taxon>Cryptosporidiidae</taxon>
        <taxon>Cryptosporidium</taxon>
    </lineage>
</organism>